<accession>A0A433RXQ0</accession>
<organism evidence="2 3">
    <name type="scientific">Candidatus Kurthia intestinigallinarum</name>
    <dbReference type="NCBI Taxonomy" id="1562256"/>
    <lineage>
        <taxon>Bacteria</taxon>
        <taxon>Bacillati</taxon>
        <taxon>Bacillota</taxon>
        <taxon>Bacilli</taxon>
        <taxon>Bacillales</taxon>
        <taxon>Caryophanaceae</taxon>
        <taxon>Kurthia</taxon>
    </lineage>
</organism>
<feature type="transmembrane region" description="Helical" evidence="1">
    <location>
        <begin position="123"/>
        <end position="145"/>
    </location>
</feature>
<evidence type="ECO:0000256" key="1">
    <source>
        <dbReference type="SAM" id="Phobius"/>
    </source>
</evidence>
<comment type="caution">
    <text evidence="2">The sequence shown here is derived from an EMBL/GenBank/DDBJ whole genome shotgun (WGS) entry which is preliminary data.</text>
</comment>
<gene>
    <name evidence="2" type="ORF">QI30_02610</name>
</gene>
<dbReference type="EMBL" id="JTFC01000008">
    <property type="protein sequence ID" value="RUS58058.1"/>
    <property type="molecule type" value="Genomic_DNA"/>
</dbReference>
<keyword evidence="1" id="KW-0472">Membrane</keyword>
<reference evidence="2 3" key="1">
    <citation type="submission" date="2014-11" db="EMBL/GenBank/DDBJ databases">
        <title>Genome sequence and analysis of novel Kurthia sp.</title>
        <authorList>
            <person name="Lawson J.N."/>
            <person name="Gonzalez J.E."/>
            <person name="Rinauldi L."/>
            <person name="Xuan Z."/>
            <person name="Firman A."/>
            <person name="Shaddox L."/>
            <person name="Trudeau A."/>
            <person name="Shah S."/>
            <person name="Reiman D."/>
        </authorList>
    </citation>
    <scope>NUCLEOTIDE SEQUENCE [LARGE SCALE GENOMIC DNA]</scope>
    <source>
        <strain evidence="2 3">3B1D</strain>
    </source>
</reference>
<evidence type="ECO:0000313" key="2">
    <source>
        <dbReference type="EMBL" id="RUS58058.1"/>
    </source>
</evidence>
<name>A0A433RXQ0_9BACL</name>
<feature type="transmembrane region" description="Helical" evidence="1">
    <location>
        <begin position="192"/>
        <end position="215"/>
    </location>
</feature>
<dbReference type="AlphaFoldDB" id="A0A433RXQ0"/>
<evidence type="ECO:0000313" key="3">
    <source>
        <dbReference type="Proteomes" id="UP000288623"/>
    </source>
</evidence>
<keyword evidence="3" id="KW-1185">Reference proteome</keyword>
<keyword evidence="1" id="KW-1133">Transmembrane helix</keyword>
<feature type="transmembrane region" description="Helical" evidence="1">
    <location>
        <begin position="81"/>
        <end position="103"/>
    </location>
</feature>
<dbReference type="RefSeq" id="WP_126989395.1">
    <property type="nucleotide sequence ID" value="NZ_JTFC01000008.1"/>
</dbReference>
<feature type="transmembrane region" description="Helical" evidence="1">
    <location>
        <begin position="12"/>
        <end position="34"/>
    </location>
</feature>
<feature type="transmembrane region" description="Helical" evidence="1">
    <location>
        <begin position="157"/>
        <end position="180"/>
    </location>
</feature>
<protein>
    <submittedName>
        <fullName evidence="2">Uncharacterized protein</fullName>
    </submittedName>
</protein>
<sequence>MNAAKVLSMISIVWNALVLITVASSGVFLTAILLADQPSRETGYIVFVWAIFFAIILYLLAILVLSIFAHKSINTATEGGWAIYLIVSGIFTNWFAVVAGILLAANPSQQITAQGHYKMARGFITASIVWNALIVLAIIVLNIVISFIEGQSFGDAIISVVLAGFPIIAGIIFIMLNIFARKAIGKPTQKGWGIAMIVIGVFTNIFGLIAGILLVTAKEQASEKNVAEPVLN</sequence>
<dbReference type="Proteomes" id="UP000288623">
    <property type="component" value="Unassembled WGS sequence"/>
</dbReference>
<feature type="transmembrane region" description="Helical" evidence="1">
    <location>
        <begin position="46"/>
        <end position="69"/>
    </location>
</feature>
<keyword evidence="1" id="KW-0812">Transmembrane</keyword>
<proteinExistence type="predicted"/>